<feature type="transmembrane region" description="Helical" evidence="2">
    <location>
        <begin position="12"/>
        <end position="31"/>
    </location>
</feature>
<dbReference type="EMBL" id="CADEAL010004227">
    <property type="protein sequence ID" value="CAB1454832.1"/>
    <property type="molecule type" value="Genomic_DNA"/>
</dbReference>
<accession>A0A9N7Z9J5</accession>
<keyword evidence="4" id="KW-1185">Reference proteome</keyword>
<evidence type="ECO:0000313" key="3">
    <source>
        <dbReference type="EMBL" id="CAB1454832.1"/>
    </source>
</evidence>
<comment type="caution">
    <text evidence="3">The sequence shown here is derived from an EMBL/GenBank/DDBJ whole genome shotgun (WGS) entry which is preliminary data.</text>
</comment>
<protein>
    <submittedName>
        <fullName evidence="3">Uncharacterized protein</fullName>
    </submittedName>
</protein>
<organism evidence="3 4">
    <name type="scientific">Pleuronectes platessa</name>
    <name type="common">European plaice</name>
    <dbReference type="NCBI Taxonomy" id="8262"/>
    <lineage>
        <taxon>Eukaryota</taxon>
        <taxon>Metazoa</taxon>
        <taxon>Chordata</taxon>
        <taxon>Craniata</taxon>
        <taxon>Vertebrata</taxon>
        <taxon>Euteleostomi</taxon>
        <taxon>Actinopterygii</taxon>
        <taxon>Neopterygii</taxon>
        <taxon>Teleostei</taxon>
        <taxon>Neoteleostei</taxon>
        <taxon>Acanthomorphata</taxon>
        <taxon>Carangaria</taxon>
        <taxon>Pleuronectiformes</taxon>
        <taxon>Pleuronectoidei</taxon>
        <taxon>Pleuronectidae</taxon>
        <taxon>Pleuronectes</taxon>
    </lineage>
</organism>
<evidence type="ECO:0000313" key="4">
    <source>
        <dbReference type="Proteomes" id="UP001153269"/>
    </source>
</evidence>
<feature type="region of interest" description="Disordered" evidence="1">
    <location>
        <begin position="50"/>
        <end position="69"/>
    </location>
</feature>
<dbReference type="AlphaFoldDB" id="A0A9N7Z9J5"/>
<gene>
    <name evidence="3" type="ORF">PLEPLA_LOCUS42599</name>
</gene>
<evidence type="ECO:0000256" key="2">
    <source>
        <dbReference type="SAM" id="Phobius"/>
    </source>
</evidence>
<reference evidence="3" key="1">
    <citation type="submission" date="2020-03" db="EMBL/GenBank/DDBJ databases">
        <authorList>
            <person name="Weist P."/>
        </authorList>
    </citation>
    <scope>NUCLEOTIDE SEQUENCE</scope>
</reference>
<proteinExistence type="predicted"/>
<keyword evidence="2" id="KW-0472">Membrane</keyword>
<keyword evidence="2" id="KW-0812">Transmembrane</keyword>
<dbReference type="Proteomes" id="UP001153269">
    <property type="component" value="Unassembled WGS sequence"/>
</dbReference>
<evidence type="ECO:0000256" key="1">
    <source>
        <dbReference type="SAM" id="MobiDB-lite"/>
    </source>
</evidence>
<keyword evidence="2" id="KW-1133">Transmembrane helix</keyword>
<name>A0A9N7Z9J5_PLEPL</name>
<sequence length="120" mass="13238">MERDDKQNCALIGWIRFYALIFILLISQGGATAFSCVHEQTPGLSAIHPRSRTISRDKPSRTADSQGNVLTAPERRETSAFLGEEITHVSCFPPVKHLQVPQGTVRVAQEDTEAPPGLLR</sequence>